<dbReference type="Proteomes" id="UP000658278">
    <property type="component" value="Unassembled WGS sequence"/>
</dbReference>
<feature type="coiled-coil region" evidence="1">
    <location>
        <begin position="28"/>
        <end position="62"/>
    </location>
</feature>
<reference evidence="2" key="1">
    <citation type="submission" date="2021-01" db="EMBL/GenBank/DDBJ databases">
        <title>Modified the classification status of verrucomicrobia.</title>
        <authorList>
            <person name="Feng X."/>
        </authorList>
    </citation>
    <scope>NUCLEOTIDE SEQUENCE</scope>
    <source>
        <strain evidence="2">KCTC 22201</strain>
    </source>
</reference>
<keyword evidence="1" id="KW-0175">Coiled coil</keyword>
<dbReference type="AlphaFoldDB" id="A0A934VFQ9"/>
<name>A0A934VFQ9_9BACT</name>
<keyword evidence="3" id="KW-1185">Reference proteome</keyword>
<dbReference type="EMBL" id="JAENII010000006">
    <property type="protein sequence ID" value="MBK1827252.1"/>
    <property type="molecule type" value="Genomic_DNA"/>
</dbReference>
<dbReference type="RefSeq" id="WP_200278703.1">
    <property type="nucleotide sequence ID" value="NZ_JAENII010000006.1"/>
</dbReference>
<organism evidence="2 3">
    <name type="scientific">Haloferula rosea</name>
    <dbReference type="NCBI Taxonomy" id="490093"/>
    <lineage>
        <taxon>Bacteria</taxon>
        <taxon>Pseudomonadati</taxon>
        <taxon>Verrucomicrobiota</taxon>
        <taxon>Verrucomicrobiia</taxon>
        <taxon>Verrucomicrobiales</taxon>
        <taxon>Verrucomicrobiaceae</taxon>
        <taxon>Haloferula</taxon>
    </lineage>
</organism>
<comment type="caution">
    <text evidence="2">The sequence shown here is derived from an EMBL/GenBank/DDBJ whole genome shotgun (WGS) entry which is preliminary data.</text>
</comment>
<evidence type="ECO:0000313" key="2">
    <source>
        <dbReference type="EMBL" id="MBK1827252.1"/>
    </source>
</evidence>
<accession>A0A934VFQ9</accession>
<protein>
    <submittedName>
        <fullName evidence="2">Uncharacterized protein</fullName>
    </submittedName>
</protein>
<evidence type="ECO:0000256" key="1">
    <source>
        <dbReference type="SAM" id="Coils"/>
    </source>
</evidence>
<evidence type="ECO:0000313" key="3">
    <source>
        <dbReference type="Proteomes" id="UP000658278"/>
    </source>
</evidence>
<proteinExistence type="predicted"/>
<sequence>MNPKALLPILLGGALGAAGLLQGLQWKNAAATGRSEEMAAELQTLREEIELLERENESLRSLAQGGGELSVPPTLIEFAESVIGLDFRSSPMVHQVAGEELADRITAAIESRFPPNSLDHRQQAWSAIGLLNPNDRYAAQLAVTRSLGARSWFDDQTGEAWVTDRFDTNSIPDQAALLRALARILLHQHYPPPAGYLGDDADRARTALHHGAAMAVENRFLARQALGRGFTGSMDDGGASRELLASLPVFIRGLATFPSQLGLPRANRLMEQEELLGTLHEPPVLTATYFPDQEDLEITLPVLPEQAGEQVLQESLGMLGLQLWLATLDPEWADLATAWRGDRFTLQARSDTQLDLLWHVQLADEASATRILEAARTMIGVIAGLDEDPAAGEFTATPDGRRMQVEQIGPTLIQFRNLGPGDE</sequence>
<gene>
    <name evidence="2" type="ORF">JIN81_09475</name>
</gene>